<organism evidence="2 3">
    <name type="scientific">Mycolicibacterium brumae</name>
    <dbReference type="NCBI Taxonomy" id="85968"/>
    <lineage>
        <taxon>Bacteria</taxon>
        <taxon>Bacillati</taxon>
        <taxon>Actinomycetota</taxon>
        <taxon>Actinomycetes</taxon>
        <taxon>Mycobacteriales</taxon>
        <taxon>Mycobacteriaceae</taxon>
        <taxon>Mycolicibacterium</taxon>
    </lineage>
</organism>
<sequence>MILAVLWIGCAISALSGENGWAVFLGVVAGIGTLVHLLSVCAIQNLKGKPLVIAGPEGLWTTQFALPWSNVRAFEFIEKPATHNGGDPRLTTAARYVCESLLVTSNEFDASGRCPRSRNSPGAAVM</sequence>
<keyword evidence="1" id="KW-0812">Transmembrane</keyword>
<keyword evidence="1" id="KW-1133">Transmembrane helix</keyword>
<dbReference type="STRING" id="85968.GCA_900073015_02636"/>
<evidence type="ECO:0000313" key="2">
    <source>
        <dbReference type="EMBL" id="PIB75212.1"/>
    </source>
</evidence>
<keyword evidence="1" id="KW-0472">Membrane</keyword>
<evidence type="ECO:0000313" key="3">
    <source>
        <dbReference type="Proteomes" id="UP000230551"/>
    </source>
</evidence>
<dbReference type="EMBL" id="PDCN02000011">
    <property type="protein sequence ID" value="PIB75212.1"/>
    <property type="molecule type" value="Genomic_DNA"/>
</dbReference>
<comment type="caution">
    <text evidence="2">The sequence shown here is derived from an EMBL/GenBank/DDBJ whole genome shotgun (WGS) entry which is preliminary data.</text>
</comment>
<evidence type="ECO:0000256" key="1">
    <source>
        <dbReference type="SAM" id="Phobius"/>
    </source>
</evidence>
<proteinExistence type="predicted"/>
<protein>
    <submittedName>
        <fullName evidence="2">Uncharacterized protein</fullName>
    </submittedName>
</protein>
<feature type="transmembrane region" description="Helical" evidence="1">
    <location>
        <begin position="24"/>
        <end position="43"/>
    </location>
</feature>
<accession>A0A2G5PA37</accession>
<dbReference type="AlphaFoldDB" id="A0A2G5PA37"/>
<gene>
    <name evidence="2" type="ORF">CQY22_010120</name>
</gene>
<reference evidence="2 3" key="1">
    <citation type="journal article" date="2017" name="Infect. Genet. Evol.">
        <title>The new phylogeny of the genus Mycobacterium: The old and the news.</title>
        <authorList>
            <person name="Tortoli E."/>
            <person name="Fedrizzi T."/>
            <person name="Meehan C.J."/>
            <person name="Trovato A."/>
            <person name="Grottola A."/>
            <person name="Giacobazzi E."/>
            <person name="Serpini G.F."/>
            <person name="Tagliazucchi S."/>
            <person name="Fabio A."/>
            <person name="Bettua C."/>
            <person name="Bertorelli R."/>
            <person name="Frascaro F."/>
            <person name="De Sanctis V."/>
            <person name="Pecorari M."/>
            <person name="Jousson O."/>
            <person name="Segata N."/>
            <person name="Cirillo D.M."/>
        </authorList>
    </citation>
    <scope>NUCLEOTIDE SEQUENCE [LARGE SCALE GENOMIC DNA]</scope>
    <source>
        <strain evidence="2 3">CIP1034565</strain>
    </source>
</reference>
<dbReference type="Proteomes" id="UP000230551">
    <property type="component" value="Unassembled WGS sequence"/>
</dbReference>
<keyword evidence="3" id="KW-1185">Reference proteome</keyword>
<name>A0A2G5PA37_9MYCO</name>